<dbReference type="PROSITE" id="PS51257">
    <property type="entry name" value="PROKAR_LIPOPROTEIN"/>
    <property type="match status" value="1"/>
</dbReference>
<sequence>MKRILLGIIAIFALISCKKHKNSDNEKIVSTEVEYVSFGKTIVDSDAIDSNSMYPHYLIMKAGDSVPSKVKAKVTGVCQAKGCWMTLELPNDTEMMVKFKDYGFFVPKDIAGKEVIVNGLAYVTEVSVNELKHYAEDAGKSSEDISLIKDSKRTYSFEADGVLIAQ</sequence>
<dbReference type="Proteomes" id="UP001597476">
    <property type="component" value="Unassembled WGS sequence"/>
</dbReference>
<keyword evidence="2" id="KW-1185">Reference proteome</keyword>
<dbReference type="InterPro" id="IPR032577">
    <property type="entry name" value="DUF4920"/>
</dbReference>
<accession>A0ABW5TFU5</accession>
<evidence type="ECO:0000313" key="1">
    <source>
        <dbReference type="EMBL" id="MFD2727764.1"/>
    </source>
</evidence>
<comment type="caution">
    <text evidence="1">The sequence shown here is derived from an EMBL/GenBank/DDBJ whole genome shotgun (WGS) entry which is preliminary data.</text>
</comment>
<dbReference type="EMBL" id="JBHULY010000039">
    <property type="protein sequence ID" value="MFD2727764.1"/>
    <property type="molecule type" value="Genomic_DNA"/>
</dbReference>
<organism evidence="1 2">
    <name type="scientific">Hyunsoonleella rubra</name>
    <dbReference type="NCBI Taxonomy" id="1737062"/>
    <lineage>
        <taxon>Bacteria</taxon>
        <taxon>Pseudomonadati</taxon>
        <taxon>Bacteroidota</taxon>
        <taxon>Flavobacteriia</taxon>
        <taxon>Flavobacteriales</taxon>
        <taxon>Flavobacteriaceae</taxon>
    </lineage>
</organism>
<dbReference type="RefSeq" id="WP_380293942.1">
    <property type="nucleotide sequence ID" value="NZ_JBHULY010000039.1"/>
</dbReference>
<proteinExistence type="predicted"/>
<reference evidence="2" key="1">
    <citation type="journal article" date="2019" name="Int. J. Syst. Evol. Microbiol.">
        <title>The Global Catalogue of Microorganisms (GCM) 10K type strain sequencing project: providing services to taxonomists for standard genome sequencing and annotation.</title>
        <authorList>
            <consortium name="The Broad Institute Genomics Platform"/>
            <consortium name="The Broad Institute Genome Sequencing Center for Infectious Disease"/>
            <person name="Wu L."/>
            <person name="Ma J."/>
        </authorList>
    </citation>
    <scope>NUCLEOTIDE SEQUENCE [LARGE SCALE GENOMIC DNA]</scope>
    <source>
        <strain evidence="2">KCTC 42398</strain>
    </source>
</reference>
<dbReference type="Pfam" id="PF16267">
    <property type="entry name" value="DUF4920"/>
    <property type="match status" value="1"/>
</dbReference>
<evidence type="ECO:0000313" key="2">
    <source>
        <dbReference type="Proteomes" id="UP001597476"/>
    </source>
</evidence>
<gene>
    <name evidence="1" type="ORF">ACFSR8_16190</name>
</gene>
<name>A0ABW5TFU5_9FLAO</name>
<protein>
    <submittedName>
        <fullName evidence="1">DUF4920 domain-containing protein</fullName>
    </submittedName>
</protein>